<feature type="non-terminal residue" evidence="2">
    <location>
        <position position="1"/>
    </location>
</feature>
<comment type="caution">
    <text evidence="2">The sequence shown here is derived from an EMBL/GenBank/DDBJ whole genome shotgun (WGS) entry which is preliminary data.</text>
</comment>
<sequence length="60" mass="6674">ADNPLWDAPRTLITPHTSPQVPDRTGRSLDIICENVRRYRTGAPMLNALKPSDVYTPATI</sequence>
<evidence type="ECO:0000256" key="1">
    <source>
        <dbReference type="SAM" id="MobiDB-lite"/>
    </source>
</evidence>
<protein>
    <submittedName>
        <fullName evidence="2">D-2-hydroxyacid dehydrogenase</fullName>
    </submittedName>
</protein>
<dbReference type="Proteomes" id="UP001519887">
    <property type="component" value="Unassembled WGS sequence"/>
</dbReference>
<reference evidence="2 3" key="1">
    <citation type="submission" date="2021-07" db="EMBL/GenBank/DDBJ databases">
        <title>Paenibacillus radiodurans sp. nov., isolated from the southeastern edge of Tengger Desert.</title>
        <authorList>
            <person name="Zhang G."/>
        </authorList>
    </citation>
    <scope>NUCLEOTIDE SEQUENCE [LARGE SCALE GENOMIC DNA]</scope>
    <source>
        <strain evidence="2 3">CCM 7311</strain>
    </source>
</reference>
<accession>A0ABS7C178</accession>
<feature type="region of interest" description="Disordered" evidence="1">
    <location>
        <begin position="1"/>
        <end position="26"/>
    </location>
</feature>
<gene>
    <name evidence="2" type="ORF">K0U00_11410</name>
</gene>
<evidence type="ECO:0000313" key="2">
    <source>
        <dbReference type="EMBL" id="MBW7454638.1"/>
    </source>
</evidence>
<organism evidence="2 3">
    <name type="scientific">Paenibacillus sepulcri</name>
    <dbReference type="NCBI Taxonomy" id="359917"/>
    <lineage>
        <taxon>Bacteria</taxon>
        <taxon>Bacillati</taxon>
        <taxon>Bacillota</taxon>
        <taxon>Bacilli</taxon>
        <taxon>Bacillales</taxon>
        <taxon>Paenibacillaceae</taxon>
        <taxon>Paenibacillus</taxon>
    </lineage>
</organism>
<evidence type="ECO:0000313" key="3">
    <source>
        <dbReference type="Proteomes" id="UP001519887"/>
    </source>
</evidence>
<proteinExistence type="predicted"/>
<name>A0ABS7C178_9BACL</name>
<dbReference type="Gene3D" id="3.40.50.720">
    <property type="entry name" value="NAD(P)-binding Rossmann-like Domain"/>
    <property type="match status" value="2"/>
</dbReference>
<keyword evidence="3" id="KW-1185">Reference proteome</keyword>
<dbReference type="EMBL" id="JAHZIK010000228">
    <property type="protein sequence ID" value="MBW7454638.1"/>
    <property type="molecule type" value="Genomic_DNA"/>
</dbReference>